<dbReference type="AlphaFoldDB" id="A0A8T0R1A8"/>
<gene>
    <name evidence="1" type="ORF">PVAP13_6NG244636</name>
</gene>
<evidence type="ECO:0000313" key="1">
    <source>
        <dbReference type="EMBL" id="KAG2579304.1"/>
    </source>
</evidence>
<reference evidence="1" key="1">
    <citation type="submission" date="2020-05" db="EMBL/GenBank/DDBJ databases">
        <title>WGS assembly of Panicum virgatum.</title>
        <authorList>
            <person name="Lovell J.T."/>
            <person name="Jenkins J."/>
            <person name="Shu S."/>
            <person name="Juenger T.E."/>
            <person name="Schmutz J."/>
        </authorList>
    </citation>
    <scope>NUCLEOTIDE SEQUENCE</scope>
    <source>
        <strain evidence="1">AP13</strain>
    </source>
</reference>
<organism evidence="1 2">
    <name type="scientific">Panicum virgatum</name>
    <name type="common">Blackwell switchgrass</name>
    <dbReference type="NCBI Taxonomy" id="38727"/>
    <lineage>
        <taxon>Eukaryota</taxon>
        <taxon>Viridiplantae</taxon>
        <taxon>Streptophyta</taxon>
        <taxon>Embryophyta</taxon>
        <taxon>Tracheophyta</taxon>
        <taxon>Spermatophyta</taxon>
        <taxon>Magnoliopsida</taxon>
        <taxon>Liliopsida</taxon>
        <taxon>Poales</taxon>
        <taxon>Poaceae</taxon>
        <taxon>PACMAD clade</taxon>
        <taxon>Panicoideae</taxon>
        <taxon>Panicodae</taxon>
        <taxon>Paniceae</taxon>
        <taxon>Panicinae</taxon>
        <taxon>Panicum</taxon>
        <taxon>Panicum sect. Hiantes</taxon>
    </lineage>
</organism>
<comment type="caution">
    <text evidence="1">The sequence shown here is derived from an EMBL/GenBank/DDBJ whole genome shotgun (WGS) entry which is preliminary data.</text>
</comment>
<evidence type="ECO:0000313" key="2">
    <source>
        <dbReference type="Proteomes" id="UP000823388"/>
    </source>
</evidence>
<proteinExistence type="predicted"/>
<sequence>MDLIPTFPAPSDASSSCDGGCRHLPRNGNTAMGVAAALHPLASMSTNSLGGISWCFQESAPGIDTHGDRRQPLLGAWRAAQRCFDLMGYGASMRPSLIQIIERSTIE</sequence>
<protein>
    <submittedName>
        <fullName evidence="1">Uncharacterized protein</fullName>
    </submittedName>
</protein>
<name>A0A8T0R1A8_PANVG</name>
<keyword evidence="2" id="KW-1185">Reference proteome</keyword>
<dbReference type="Proteomes" id="UP000823388">
    <property type="component" value="Chromosome 6N"/>
</dbReference>
<dbReference type="EMBL" id="CM029048">
    <property type="protein sequence ID" value="KAG2579304.1"/>
    <property type="molecule type" value="Genomic_DNA"/>
</dbReference>
<accession>A0A8T0R1A8</accession>